<dbReference type="Pfam" id="PF14543">
    <property type="entry name" value="TAXi_N"/>
    <property type="match status" value="1"/>
</dbReference>
<dbReference type="InterPro" id="IPR001461">
    <property type="entry name" value="Aspartic_peptidase_A1"/>
</dbReference>
<evidence type="ECO:0000313" key="11">
    <source>
        <dbReference type="EMBL" id="KEH33912.1"/>
    </source>
</evidence>
<evidence type="ECO:0000256" key="9">
    <source>
        <dbReference type="SAM" id="SignalP"/>
    </source>
</evidence>
<dbReference type="EMBL" id="CM001219">
    <property type="protein sequence ID" value="KEH33912.1"/>
    <property type="molecule type" value="Genomic_DNA"/>
</dbReference>
<feature type="chain" id="PRO_5014500039" evidence="9">
    <location>
        <begin position="27"/>
        <end position="486"/>
    </location>
</feature>
<dbReference type="Proteomes" id="UP000265566">
    <property type="component" value="Chromosome 3"/>
</dbReference>
<feature type="signal peptide" evidence="9">
    <location>
        <begin position="1"/>
        <end position="26"/>
    </location>
</feature>
<dbReference type="KEGG" id="mtr:25489024"/>
<proteinExistence type="inferred from homology"/>
<keyword evidence="14" id="KW-1185">Reference proteome</keyword>
<reference evidence="12" key="5">
    <citation type="journal article" date="2018" name="Nat. Plants">
        <title>Whole-genome landscape of Medicago truncatula symbiotic genes.</title>
        <authorList>
            <person name="Pecrix Y."/>
            <person name="Gamas P."/>
            <person name="Carrere S."/>
        </authorList>
    </citation>
    <scope>NUCLEOTIDE SEQUENCE</scope>
    <source>
        <tissue evidence="12">Leaves</tissue>
    </source>
</reference>
<dbReference type="GO" id="GO:0004190">
    <property type="term" value="F:aspartic-type endopeptidase activity"/>
    <property type="evidence" value="ECO:0007669"/>
    <property type="project" value="UniProtKB-KW"/>
</dbReference>
<dbReference type="Gene3D" id="2.40.70.10">
    <property type="entry name" value="Acid Proteases"/>
    <property type="match status" value="2"/>
</dbReference>
<evidence type="ECO:0000259" key="10">
    <source>
        <dbReference type="PROSITE" id="PS51767"/>
    </source>
</evidence>
<evidence type="ECO:0000256" key="4">
    <source>
        <dbReference type="ARBA" id="ARBA00022750"/>
    </source>
</evidence>
<organism evidence="11 14">
    <name type="scientific">Medicago truncatula</name>
    <name type="common">Barrel medic</name>
    <name type="synonym">Medicago tribuloides</name>
    <dbReference type="NCBI Taxonomy" id="3880"/>
    <lineage>
        <taxon>Eukaryota</taxon>
        <taxon>Viridiplantae</taxon>
        <taxon>Streptophyta</taxon>
        <taxon>Embryophyta</taxon>
        <taxon>Tracheophyta</taxon>
        <taxon>Spermatophyta</taxon>
        <taxon>Magnoliopsida</taxon>
        <taxon>eudicotyledons</taxon>
        <taxon>Gunneridae</taxon>
        <taxon>Pentapetalae</taxon>
        <taxon>rosids</taxon>
        <taxon>fabids</taxon>
        <taxon>Fabales</taxon>
        <taxon>Fabaceae</taxon>
        <taxon>Papilionoideae</taxon>
        <taxon>50 kb inversion clade</taxon>
        <taxon>NPAAA clade</taxon>
        <taxon>Hologalegina</taxon>
        <taxon>IRL clade</taxon>
        <taxon>Trifolieae</taxon>
        <taxon>Medicago</taxon>
    </lineage>
</organism>
<protein>
    <submittedName>
        <fullName evidence="11">Eukaryotic aspartyl protease family protein</fullName>
    </submittedName>
    <submittedName>
        <fullName evidence="12">Putative nepenthesin</fullName>
        <ecNumber evidence="12">3.4.23.12</ecNumber>
    </submittedName>
</protein>
<dbReference type="InterPro" id="IPR033121">
    <property type="entry name" value="PEPTIDASE_A1"/>
</dbReference>
<reference evidence="11 14" key="2">
    <citation type="journal article" date="2014" name="BMC Genomics">
        <title>An improved genome release (version Mt4.0) for the model legume Medicago truncatula.</title>
        <authorList>
            <person name="Tang H."/>
            <person name="Krishnakumar V."/>
            <person name="Bidwell S."/>
            <person name="Rosen B."/>
            <person name="Chan A."/>
            <person name="Zhou S."/>
            <person name="Gentzbittel L."/>
            <person name="Childs K.L."/>
            <person name="Yandell M."/>
            <person name="Gundlach H."/>
            <person name="Mayer K.F."/>
            <person name="Schwartz D.C."/>
            <person name="Town C.D."/>
        </authorList>
    </citation>
    <scope>GENOME REANNOTATION</scope>
    <source>
        <strain evidence="11">A17</strain>
        <strain evidence="13 14">cv. Jemalong A17</strain>
    </source>
</reference>
<dbReference type="PANTHER" id="PTHR13683">
    <property type="entry name" value="ASPARTYL PROTEASES"/>
    <property type="match status" value="1"/>
</dbReference>
<dbReference type="FunFam" id="2.40.70.10:FF:000013">
    <property type="entry name" value="Aspartyl protease AED1"/>
    <property type="match status" value="1"/>
</dbReference>
<evidence type="ECO:0000256" key="2">
    <source>
        <dbReference type="ARBA" id="ARBA00022670"/>
    </source>
</evidence>
<keyword evidence="2 8" id="KW-0645">Protease</keyword>
<dbReference type="InterPro" id="IPR001969">
    <property type="entry name" value="Aspartic_peptidase_AS"/>
</dbReference>
<name>A0A072UWF5_MEDTR</name>
<evidence type="ECO:0000313" key="13">
    <source>
        <dbReference type="EnsemblPlants" id="KEH33912"/>
    </source>
</evidence>
<evidence type="ECO:0000313" key="15">
    <source>
        <dbReference type="Proteomes" id="UP000265566"/>
    </source>
</evidence>
<evidence type="ECO:0000256" key="1">
    <source>
        <dbReference type="ARBA" id="ARBA00007447"/>
    </source>
</evidence>
<dbReference type="InterPro" id="IPR021109">
    <property type="entry name" value="Peptidase_aspartic_dom_sf"/>
</dbReference>
<dbReference type="GO" id="GO:0006508">
    <property type="term" value="P:proteolysis"/>
    <property type="evidence" value="ECO:0007669"/>
    <property type="project" value="UniProtKB-KW"/>
</dbReference>
<gene>
    <name evidence="13" type="primary">25489024</name>
    <name evidence="11" type="ordered locus">MTR_3g053980</name>
    <name evidence="12" type="ORF">MtrunA17_Chr3g0099901</name>
</gene>
<dbReference type="Proteomes" id="UP000002051">
    <property type="component" value="Chromosome 3"/>
</dbReference>
<evidence type="ECO:0000256" key="8">
    <source>
        <dbReference type="RuleBase" id="RU000454"/>
    </source>
</evidence>
<accession>A0A072UWF5</accession>
<dbReference type="OrthoDB" id="2747330at2759"/>
<dbReference type="AlphaFoldDB" id="A0A072UWF5"/>
<evidence type="ECO:0000256" key="5">
    <source>
        <dbReference type="ARBA" id="ARBA00022801"/>
    </source>
</evidence>
<reference evidence="13" key="3">
    <citation type="submission" date="2015-04" db="UniProtKB">
        <authorList>
            <consortium name="EnsemblPlants"/>
        </authorList>
    </citation>
    <scope>IDENTIFICATION</scope>
    <source>
        <strain evidence="13">cv. Jemalong A17</strain>
    </source>
</reference>
<dbReference type="PRINTS" id="PR00792">
    <property type="entry name" value="PEPSIN"/>
</dbReference>
<keyword evidence="4 8" id="KW-0064">Aspartyl protease</keyword>
<dbReference type="Gramene" id="rna15330">
    <property type="protein sequence ID" value="RHN67176.1"/>
    <property type="gene ID" value="gene15330"/>
</dbReference>
<dbReference type="SUPFAM" id="SSF50630">
    <property type="entry name" value="Acid proteases"/>
    <property type="match status" value="1"/>
</dbReference>
<dbReference type="EnsemblPlants" id="KEH33912">
    <property type="protein sequence ID" value="KEH33912"/>
    <property type="gene ID" value="MTR_3g053980"/>
</dbReference>
<evidence type="ECO:0000313" key="12">
    <source>
        <dbReference type="EMBL" id="RHN67176.1"/>
    </source>
</evidence>
<dbReference type="InterPro" id="IPR032861">
    <property type="entry name" value="TAXi_N"/>
</dbReference>
<reference evidence="15" key="4">
    <citation type="journal article" date="2018" name="Nat. Plants">
        <title>Whole-genome landscape of Medicago truncatula symbiotic genes.</title>
        <authorList>
            <person name="Pecrix Y."/>
            <person name="Staton S.E."/>
            <person name="Sallet E."/>
            <person name="Lelandais-Briere C."/>
            <person name="Moreau S."/>
            <person name="Carrere S."/>
            <person name="Blein T."/>
            <person name="Jardinaud M.F."/>
            <person name="Latrasse D."/>
            <person name="Zouine M."/>
            <person name="Zahm M."/>
            <person name="Kreplak J."/>
            <person name="Mayjonade B."/>
            <person name="Satge C."/>
            <person name="Perez M."/>
            <person name="Cauet S."/>
            <person name="Marande W."/>
            <person name="Chantry-Darmon C."/>
            <person name="Lopez-Roques C."/>
            <person name="Bouchez O."/>
            <person name="Berard A."/>
            <person name="Debelle F."/>
            <person name="Munos S."/>
            <person name="Bendahmane A."/>
            <person name="Berges H."/>
            <person name="Niebel A."/>
            <person name="Buitink J."/>
            <person name="Frugier F."/>
            <person name="Benhamed M."/>
            <person name="Crespi M."/>
            <person name="Gouzy J."/>
            <person name="Gamas P."/>
        </authorList>
    </citation>
    <scope>NUCLEOTIDE SEQUENCE [LARGE SCALE GENOMIC DNA]</scope>
    <source>
        <strain evidence="15">cv. Jemalong A17</strain>
    </source>
</reference>
<dbReference type="EMBL" id="PSQE01000003">
    <property type="protein sequence ID" value="RHN67176.1"/>
    <property type="molecule type" value="Genomic_DNA"/>
</dbReference>
<evidence type="ECO:0000256" key="7">
    <source>
        <dbReference type="PIRSR" id="PIRSR601461-1"/>
    </source>
</evidence>
<comment type="similarity">
    <text evidence="1 8">Belongs to the peptidase A1 family.</text>
</comment>
<feature type="domain" description="Peptidase A1" evidence="10">
    <location>
        <begin position="143"/>
        <end position="481"/>
    </location>
</feature>
<sequence>MSSKISHFFLVSLVLFFFCFLEKSFAIERTLEERHHLVQISSLLPSTSCSSSTKGTKTKASLEVLHKHGPCSQVNNGKAKIIPAHSDILDHDKERVNYIHSKLLSSIKNNNLEGLDSKSKSIKSRKSANLPAKSGSLIGSGNYFVVLGLGTPKKDLSLIFDTGSDLTWTQCQPCVGSCYKQQDEIYDPTKSTSYYNITCTSSDCTQLSSATGNDPRCAKVSNACVYGIQYGDQSFSVGYFSRERLIVNPTDAIDSFLFGCGQDNEGLFGGSAGLLGLGRHPISFVQQTSQKYQKTFSYCLPSTSSGVGHLTFGASDNKYVKYTSFSTVSRSNSFYGLDIAGISVGGTKLPISSSIFSSGGAIIDSGTVITRLPPTAYASLRDSFKKGMTKYPVAPAVSILDTCYDLSGYKIVSIPKISFFLGGGVTVEIAAPGILYVASLKQACLAFAPNGDDSDITIFGNVQQRTLEVVYDVGGGKIGFGPNGCK</sequence>
<keyword evidence="3 9" id="KW-0732">Signal</keyword>
<dbReference type="HOGENOM" id="CLU_005738_5_2_1"/>
<dbReference type="InterPro" id="IPR032799">
    <property type="entry name" value="TAXi_C"/>
</dbReference>
<keyword evidence="5 8" id="KW-0378">Hydrolase</keyword>
<reference evidence="11 14" key="1">
    <citation type="journal article" date="2011" name="Nature">
        <title>The Medicago genome provides insight into the evolution of rhizobial symbioses.</title>
        <authorList>
            <person name="Young N.D."/>
            <person name="Debelle F."/>
            <person name="Oldroyd G.E."/>
            <person name="Geurts R."/>
            <person name="Cannon S.B."/>
            <person name="Udvardi M.K."/>
            <person name="Benedito V.A."/>
            <person name="Mayer K.F."/>
            <person name="Gouzy J."/>
            <person name="Schoof H."/>
            <person name="Van de Peer Y."/>
            <person name="Proost S."/>
            <person name="Cook D.R."/>
            <person name="Meyers B.C."/>
            <person name="Spannagl M."/>
            <person name="Cheung F."/>
            <person name="De Mita S."/>
            <person name="Krishnakumar V."/>
            <person name="Gundlach H."/>
            <person name="Zhou S."/>
            <person name="Mudge J."/>
            <person name="Bharti A.K."/>
            <person name="Murray J.D."/>
            <person name="Naoumkina M.A."/>
            <person name="Rosen B."/>
            <person name="Silverstein K.A."/>
            <person name="Tang H."/>
            <person name="Rombauts S."/>
            <person name="Zhao P.X."/>
            <person name="Zhou P."/>
            <person name="Barbe V."/>
            <person name="Bardou P."/>
            <person name="Bechner M."/>
            <person name="Bellec A."/>
            <person name="Berger A."/>
            <person name="Berges H."/>
            <person name="Bidwell S."/>
            <person name="Bisseling T."/>
            <person name="Choisne N."/>
            <person name="Couloux A."/>
            <person name="Denny R."/>
            <person name="Deshpande S."/>
            <person name="Dai X."/>
            <person name="Doyle J.J."/>
            <person name="Dudez A.M."/>
            <person name="Farmer A.D."/>
            <person name="Fouteau S."/>
            <person name="Franken C."/>
            <person name="Gibelin C."/>
            <person name="Gish J."/>
            <person name="Goldstein S."/>
            <person name="Gonzalez A.J."/>
            <person name="Green P.J."/>
            <person name="Hallab A."/>
            <person name="Hartog M."/>
            <person name="Hua A."/>
            <person name="Humphray S.J."/>
            <person name="Jeong D.H."/>
            <person name="Jing Y."/>
            <person name="Jocker A."/>
            <person name="Kenton S.M."/>
            <person name="Kim D.J."/>
            <person name="Klee K."/>
            <person name="Lai H."/>
            <person name="Lang C."/>
            <person name="Lin S."/>
            <person name="Macmil S.L."/>
            <person name="Magdelenat G."/>
            <person name="Matthews L."/>
            <person name="McCorrison J."/>
            <person name="Monaghan E.L."/>
            <person name="Mun J.H."/>
            <person name="Najar F.Z."/>
            <person name="Nicholson C."/>
            <person name="Noirot C."/>
            <person name="O'Bleness M."/>
            <person name="Paule C.R."/>
            <person name="Poulain J."/>
            <person name="Prion F."/>
            <person name="Qin B."/>
            <person name="Qu C."/>
            <person name="Retzel E.F."/>
            <person name="Riddle C."/>
            <person name="Sallet E."/>
            <person name="Samain S."/>
            <person name="Samson N."/>
            <person name="Sanders I."/>
            <person name="Saurat O."/>
            <person name="Scarpelli C."/>
            <person name="Schiex T."/>
            <person name="Segurens B."/>
            <person name="Severin A.J."/>
            <person name="Sherrier D.J."/>
            <person name="Shi R."/>
            <person name="Sims S."/>
            <person name="Singer S.R."/>
            <person name="Sinharoy S."/>
            <person name="Sterck L."/>
            <person name="Viollet A."/>
            <person name="Wang B.B."/>
            <person name="Wang K."/>
            <person name="Wang M."/>
            <person name="Wang X."/>
            <person name="Warfsmann J."/>
            <person name="Weissenbach J."/>
            <person name="White D.D."/>
            <person name="White J.D."/>
            <person name="Wiley G.B."/>
            <person name="Wincker P."/>
            <person name="Xing Y."/>
            <person name="Yang L."/>
            <person name="Yao Z."/>
            <person name="Ying F."/>
            <person name="Zhai J."/>
            <person name="Zhou L."/>
            <person name="Zuber A."/>
            <person name="Denarie J."/>
            <person name="Dixon R.A."/>
            <person name="May G.D."/>
            <person name="Schwartz D.C."/>
            <person name="Rogers J."/>
            <person name="Quetier F."/>
            <person name="Town C.D."/>
            <person name="Roe B.A."/>
        </authorList>
    </citation>
    <scope>NUCLEOTIDE SEQUENCE [LARGE SCALE GENOMIC DNA]</scope>
    <source>
        <strain evidence="11">A17</strain>
        <strain evidence="13 14">cv. Jemalong A17</strain>
    </source>
</reference>
<feature type="active site" evidence="7">
    <location>
        <position position="364"/>
    </location>
</feature>
<evidence type="ECO:0000313" key="14">
    <source>
        <dbReference type="Proteomes" id="UP000002051"/>
    </source>
</evidence>
<dbReference type="Pfam" id="PF14541">
    <property type="entry name" value="TAXi_C"/>
    <property type="match status" value="1"/>
</dbReference>
<evidence type="ECO:0000256" key="3">
    <source>
        <dbReference type="ARBA" id="ARBA00022729"/>
    </source>
</evidence>
<feature type="active site" evidence="7">
    <location>
        <position position="161"/>
    </location>
</feature>
<dbReference type="PROSITE" id="PS51767">
    <property type="entry name" value="PEPTIDASE_A1"/>
    <property type="match status" value="1"/>
</dbReference>
<dbReference type="PROSITE" id="PS00141">
    <property type="entry name" value="ASP_PROTEASE"/>
    <property type="match status" value="1"/>
</dbReference>
<dbReference type="PANTHER" id="PTHR13683:SF750">
    <property type="entry name" value="ASPARTYL PROTEASE AED1"/>
    <property type="match status" value="1"/>
</dbReference>
<dbReference type="FunFam" id="2.40.70.10:FF:000021">
    <property type="entry name" value="Aspartyl protease AED1"/>
    <property type="match status" value="1"/>
</dbReference>
<evidence type="ECO:0000256" key="6">
    <source>
        <dbReference type="ARBA" id="ARBA00023157"/>
    </source>
</evidence>
<keyword evidence="6" id="KW-1015">Disulfide bond</keyword>
<dbReference type="EC" id="3.4.23.12" evidence="12"/>